<feature type="signal peptide" evidence="1">
    <location>
        <begin position="1"/>
        <end position="19"/>
    </location>
</feature>
<dbReference type="PROSITE" id="PS51257">
    <property type="entry name" value="PROKAR_LIPOPROTEIN"/>
    <property type="match status" value="1"/>
</dbReference>
<reference evidence="2 3" key="1">
    <citation type="submission" date="2017-09" db="EMBL/GenBank/DDBJ databases">
        <title>Biodiversity and function of Thalassospira species in the particle-attached aromatic-hydrocarbon-degrading consortia from the surface seawater of the South China Sea.</title>
        <authorList>
            <person name="Dong C."/>
            <person name="Liu R."/>
            <person name="Shao Z."/>
        </authorList>
    </citation>
    <scope>NUCLEOTIDE SEQUENCE [LARGE SCALE GENOMIC DNA]</scope>
    <source>
        <strain evidence="2 3">CSC1P2</strain>
    </source>
</reference>
<accession>A0A2N3KNA5</accession>
<dbReference type="OrthoDB" id="9992893at2"/>
<dbReference type="AlphaFoldDB" id="A0A2N3KNA5"/>
<keyword evidence="1" id="KW-0732">Signal</keyword>
<dbReference type="EMBL" id="NWTK01000012">
    <property type="protein sequence ID" value="PKR51966.1"/>
    <property type="molecule type" value="Genomic_DNA"/>
</dbReference>
<evidence type="ECO:0008006" key="4">
    <source>
        <dbReference type="Google" id="ProtNLM"/>
    </source>
</evidence>
<comment type="caution">
    <text evidence="2">The sequence shown here is derived from an EMBL/GenBank/DDBJ whole genome shotgun (WGS) entry which is preliminary data.</text>
</comment>
<evidence type="ECO:0000313" key="3">
    <source>
        <dbReference type="Proteomes" id="UP000233597"/>
    </source>
</evidence>
<name>A0A2N3KNA5_9PROT</name>
<sequence length="156" mass="18088">MRLLPAFGLLLSTVLAACAARTPMAVDPLSDSEMAEIRGLIDRFHDSKTPPPGWRELGGDEIRKRMVGHSYFGYQTTSQPRRFVYEIMPDGKMWRGLGDLSRSACDWKITQHTLNFDCSKVYHEWYVLTDGPHMVMVRYYQGRRYFNILEEITFSD</sequence>
<gene>
    <name evidence="2" type="ORF">COO20_17745</name>
</gene>
<protein>
    <recommendedName>
        <fullName evidence="4">Lipoprotein</fullName>
    </recommendedName>
</protein>
<evidence type="ECO:0000313" key="2">
    <source>
        <dbReference type="EMBL" id="PKR51966.1"/>
    </source>
</evidence>
<proteinExistence type="predicted"/>
<feature type="chain" id="PRO_5014684694" description="Lipoprotein" evidence="1">
    <location>
        <begin position="20"/>
        <end position="156"/>
    </location>
</feature>
<dbReference type="Proteomes" id="UP000233597">
    <property type="component" value="Unassembled WGS sequence"/>
</dbReference>
<organism evidence="2 3">
    <name type="scientific">Thalassospira marina</name>
    <dbReference type="NCBI Taxonomy" id="2048283"/>
    <lineage>
        <taxon>Bacteria</taxon>
        <taxon>Pseudomonadati</taxon>
        <taxon>Pseudomonadota</taxon>
        <taxon>Alphaproteobacteria</taxon>
        <taxon>Rhodospirillales</taxon>
        <taxon>Thalassospiraceae</taxon>
        <taxon>Thalassospira</taxon>
    </lineage>
</organism>
<dbReference type="RefSeq" id="WP_101268987.1">
    <property type="nucleotide sequence ID" value="NZ_NWTK01000012.1"/>
</dbReference>
<evidence type="ECO:0000256" key="1">
    <source>
        <dbReference type="SAM" id="SignalP"/>
    </source>
</evidence>